<evidence type="ECO:0000256" key="1">
    <source>
        <dbReference type="ARBA" id="ARBA00008769"/>
    </source>
</evidence>
<organism evidence="3 4">
    <name type="scientific">Methylocapsa palsarum</name>
    <dbReference type="NCBI Taxonomy" id="1612308"/>
    <lineage>
        <taxon>Bacteria</taxon>
        <taxon>Pseudomonadati</taxon>
        <taxon>Pseudomonadota</taxon>
        <taxon>Alphaproteobacteria</taxon>
        <taxon>Hyphomicrobiales</taxon>
        <taxon>Beijerinckiaceae</taxon>
        <taxon>Methylocapsa</taxon>
    </lineage>
</organism>
<proteinExistence type="inferred from homology"/>
<feature type="signal peptide" evidence="2">
    <location>
        <begin position="1"/>
        <end position="24"/>
    </location>
</feature>
<protein>
    <submittedName>
        <fullName evidence="3">Porin</fullName>
    </submittedName>
</protein>
<dbReference type="Gene3D" id="2.40.160.180">
    <property type="entry name" value="Carbohydrate-selective porin OprB"/>
    <property type="match status" value="1"/>
</dbReference>
<keyword evidence="4" id="KW-1185">Reference proteome</keyword>
<feature type="chain" id="PRO_5011676183" evidence="2">
    <location>
        <begin position="25"/>
        <end position="127"/>
    </location>
</feature>
<gene>
    <name evidence="3" type="ORF">SAMN05444581_1079</name>
</gene>
<dbReference type="AlphaFoldDB" id="A0A1I3Z1R9"/>
<dbReference type="InterPro" id="IPR038673">
    <property type="entry name" value="OprB_sf"/>
</dbReference>
<comment type="similarity">
    <text evidence="1">Belongs to the OprB family.</text>
</comment>
<evidence type="ECO:0000256" key="2">
    <source>
        <dbReference type="SAM" id="SignalP"/>
    </source>
</evidence>
<sequence length="127" mass="13758">MRRLVFGALMAIPCLLLIGRQALCDGVIDLDSLGTRPSLFDYPDSPKDALRSLGVGAEFWVTQFYQGMPVGIGGHTWVYGGKGDAFVTFDGEKLGLWPGLSVSVHQEGVWGENLNFTGGTALWPGRR</sequence>
<name>A0A1I3Z1R9_9HYPH</name>
<dbReference type="Proteomes" id="UP000198755">
    <property type="component" value="Unassembled WGS sequence"/>
</dbReference>
<evidence type="ECO:0000313" key="4">
    <source>
        <dbReference type="Proteomes" id="UP000198755"/>
    </source>
</evidence>
<reference evidence="3 4" key="1">
    <citation type="submission" date="2016-10" db="EMBL/GenBank/DDBJ databases">
        <authorList>
            <person name="de Groot N.N."/>
        </authorList>
    </citation>
    <scope>NUCLEOTIDE SEQUENCE [LARGE SCALE GENOMIC DNA]</scope>
    <source>
        <strain evidence="3 4">NE2</strain>
    </source>
</reference>
<dbReference type="EMBL" id="FOSN01000007">
    <property type="protein sequence ID" value="SFK37927.1"/>
    <property type="molecule type" value="Genomic_DNA"/>
</dbReference>
<accession>A0A1I3Z1R9</accession>
<evidence type="ECO:0000313" key="3">
    <source>
        <dbReference type="EMBL" id="SFK37927.1"/>
    </source>
</evidence>
<keyword evidence="2" id="KW-0732">Signal</keyword>
<dbReference type="RefSeq" id="WP_175492548.1">
    <property type="nucleotide sequence ID" value="NZ_FOSN01000007.1"/>
</dbReference>
<dbReference type="STRING" id="1612308.SAMN05444581_1079"/>